<dbReference type="InterPro" id="IPR003675">
    <property type="entry name" value="Rce1/LyrA-like_dom"/>
</dbReference>
<dbReference type="GO" id="GO:0004175">
    <property type="term" value="F:endopeptidase activity"/>
    <property type="evidence" value="ECO:0007669"/>
    <property type="project" value="UniProtKB-ARBA"/>
</dbReference>
<evidence type="ECO:0000256" key="1">
    <source>
        <dbReference type="SAM" id="Phobius"/>
    </source>
</evidence>
<dbReference type="EMBL" id="LK932368">
    <property type="protein sequence ID" value="CDS84748.1"/>
    <property type="molecule type" value="Genomic_DNA"/>
</dbReference>
<feature type="domain" description="CAAX prenyl protease 2/Lysostaphin resistance protein A-like" evidence="2">
    <location>
        <begin position="117"/>
        <end position="223"/>
    </location>
</feature>
<dbReference type="PATRIC" id="fig|1496.1373.peg.658"/>
<dbReference type="Pfam" id="PF02517">
    <property type="entry name" value="Rce1-like"/>
    <property type="match status" value="1"/>
</dbReference>
<keyword evidence="1" id="KW-0472">Membrane</keyword>
<name>A0A069A5T4_CLODI</name>
<accession>A0A069A5T4</accession>
<dbReference type="AlphaFoldDB" id="A0A069A5T4"/>
<keyword evidence="1" id="KW-1133">Transmembrane helix</keyword>
<feature type="transmembrane region" description="Helical" evidence="1">
    <location>
        <begin position="43"/>
        <end position="60"/>
    </location>
</feature>
<feature type="transmembrane region" description="Helical" evidence="1">
    <location>
        <begin position="12"/>
        <end position="31"/>
    </location>
</feature>
<feature type="transmembrane region" description="Helical" evidence="1">
    <location>
        <begin position="113"/>
        <end position="130"/>
    </location>
</feature>
<reference evidence="4" key="1">
    <citation type="submission" date="2014-07" db="EMBL/GenBank/DDBJ databases">
        <authorList>
            <person name="Monot Marc"/>
        </authorList>
    </citation>
    <scope>NUCLEOTIDE SEQUENCE</scope>
    <source>
        <strain evidence="5">7032989</strain>
        <strain evidence="4">7032994</strain>
    </source>
</reference>
<organism evidence="4">
    <name type="scientific">Clostridioides difficile</name>
    <name type="common">Peptoclostridium difficile</name>
    <dbReference type="NCBI Taxonomy" id="1496"/>
    <lineage>
        <taxon>Bacteria</taxon>
        <taxon>Bacillati</taxon>
        <taxon>Bacillota</taxon>
        <taxon>Clostridia</taxon>
        <taxon>Peptostreptococcales</taxon>
        <taxon>Peptostreptococcaceae</taxon>
        <taxon>Clostridioides</taxon>
    </lineage>
</organism>
<evidence type="ECO:0000313" key="4">
    <source>
        <dbReference type="EMBL" id="CDS84748.1"/>
    </source>
</evidence>
<dbReference type="EMBL" id="LK932482">
    <property type="protein sequence ID" value="CDS84314.1"/>
    <property type="molecule type" value="Genomic_DNA"/>
</dbReference>
<dbReference type="RefSeq" id="WP_009895864.1">
    <property type="nucleotide sequence ID" value="NZ_AP031492.1"/>
</dbReference>
<feature type="transmembrane region" description="Helical" evidence="1">
    <location>
        <begin position="151"/>
        <end position="169"/>
    </location>
</feature>
<dbReference type="EMBL" id="LK933160">
    <property type="protein sequence ID" value="CDT44951.1"/>
    <property type="molecule type" value="Genomic_DNA"/>
</dbReference>
<feature type="transmembrane region" description="Helical" evidence="1">
    <location>
        <begin position="189"/>
        <end position="210"/>
    </location>
</feature>
<sequence>MKYSYKKCIIDSILLMFIVQILRMILNYVLLSQFEFTLENFNIINLISFTLVGLSLILFLKDNSLYNKVRNRKITEAFEENKNNILIEKCKLILFVVVLSLAIIVTYCTKGYVLFNVTMMTLSVLIVPIFEELFFREYIWNYLSNFIKSKSKIICITSILSGIYNIGYIDVIRNYVILYNNSSYTFEVIISKIMIGTVFGIVLGLVKYRFRDVGFCILLRSLFAIFIR</sequence>
<dbReference type="GeneID" id="66353343"/>
<evidence type="ECO:0000313" key="3">
    <source>
        <dbReference type="EMBL" id="CDS84314.1"/>
    </source>
</evidence>
<dbReference type="GO" id="GO:0080120">
    <property type="term" value="P:CAAX-box protein maturation"/>
    <property type="evidence" value="ECO:0007669"/>
    <property type="project" value="UniProtKB-ARBA"/>
</dbReference>
<feature type="transmembrane region" description="Helical" evidence="1">
    <location>
        <begin position="90"/>
        <end position="107"/>
    </location>
</feature>
<evidence type="ECO:0000313" key="5">
    <source>
        <dbReference type="EMBL" id="CDT44951.1"/>
    </source>
</evidence>
<evidence type="ECO:0000259" key="2">
    <source>
        <dbReference type="Pfam" id="PF02517"/>
    </source>
</evidence>
<gene>
    <name evidence="5" type="ORF">BN1095_480072</name>
    <name evidence="3" type="ORF">BN1096_310076</name>
    <name evidence="4" type="ORF">BN1097_320075</name>
</gene>
<protein>
    <submittedName>
        <fullName evidence="4">Putative membrane protein</fullName>
    </submittedName>
</protein>
<dbReference type="KEGG" id="pdf:CD630DERM_08390"/>
<keyword evidence="1" id="KW-0812">Transmembrane</keyword>
<proteinExistence type="predicted"/>